<dbReference type="EMBL" id="VSRR010004037">
    <property type="protein sequence ID" value="MPC38317.1"/>
    <property type="molecule type" value="Genomic_DNA"/>
</dbReference>
<dbReference type="Proteomes" id="UP000324222">
    <property type="component" value="Unassembled WGS sequence"/>
</dbReference>
<organism evidence="1 2">
    <name type="scientific">Portunus trituberculatus</name>
    <name type="common">Swimming crab</name>
    <name type="synonym">Neptunus trituberculatus</name>
    <dbReference type="NCBI Taxonomy" id="210409"/>
    <lineage>
        <taxon>Eukaryota</taxon>
        <taxon>Metazoa</taxon>
        <taxon>Ecdysozoa</taxon>
        <taxon>Arthropoda</taxon>
        <taxon>Crustacea</taxon>
        <taxon>Multicrustacea</taxon>
        <taxon>Malacostraca</taxon>
        <taxon>Eumalacostraca</taxon>
        <taxon>Eucarida</taxon>
        <taxon>Decapoda</taxon>
        <taxon>Pleocyemata</taxon>
        <taxon>Brachyura</taxon>
        <taxon>Eubrachyura</taxon>
        <taxon>Portunoidea</taxon>
        <taxon>Portunidae</taxon>
        <taxon>Portuninae</taxon>
        <taxon>Portunus</taxon>
    </lineage>
</organism>
<evidence type="ECO:0000313" key="1">
    <source>
        <dbReference type="EMBL" id="MPC38317.1"/>
    </source>
</evidence>
<name>A0A5B7EYP4_PORTR</name>
<reference evidence="1 2" key="1">
    <citation type="submission" date="2019-05" db="EMBL/GenBank/DDBJ databases">
        <title>Another draft genome of Portunus trituberculatus and its Hox gene families provides insights of decapod evolution.</title>
        <authorList>
            <person name="Jeong J.-H."/>
            <person name="Song I."/>
            <person name="Kim S."/>
            <person name="Choi T."/>
            <person name="Kim D."/>
            <person name="Ryu S."/>
            <person name="Kim W."/>
        </authorList>
    </citation>
    <scope>NUCLEOTIDE SEQUENCE [LARGE SCALE GENOMIC DNA]</scope>
    <source>
        <tissue evidence="1">Muscle</tissue>
    </source>
</reference>
<accession>A0A5B7EYP4</accession>
<keyword evidence="2" id="KW-1185">Reference proteome</keyword>
<comment type="caution">
    <text evidence="1">The sequence shown here is derived from an EMBL/GenBank/DDBJ whole genome shotgun (WGS) entry which is preliminary data.</text>
</comment>
<protein>
    <submittedName>
        <fullName evidence="1">Uncharacterized protein</fullName>
    </submittedName>
</protein>
<sequence length="136" mass="15444">MKLVSYRSLGKALIRYKVLERHGKVDYVIDEPRGPKLSHVNLIKKYYRRAEAMQVSVLDEIATLEDMGLMRSRKEVILLEDNNEGNSDYSNQLPVTPDGVTGNQLNENPKSLFGGRVSGTRFEPAEGYFTCCLFNK</sequence>
<gene>
    <name evidence="1" type="ORF">E2C01_031822</name>
</gene>
<dbReference type="AlphaFoldDB" id="A0A5B7EYP4"/>
<evidence type="ECO:0000313" key="2">
    <source>
        <dbReference type="Proteomes" id="UP000324222"/>
    </source>
</evidence>
<proteinExistence type="predicted"/>